<protein>
    <submittedName>
        <fullName evidence="2">Uncharacterized protein</fullName>
    </submittedName>
</protein>
<name>A0A1H0VCZ4_9BACT</name>
<dbReference type="STRING" id="91360.SAMN05660330_03995"/>
<accession>A0A1H0VCZ4</accession>
<evidence type="ECO:0000313" key="3">
    <source>
        <dbReference type="Proteomes" id="UP000199073"/>
    </source>
</evidence>
<proteinExistence type="predicted"/>
<reference evidence="2 3" key="1">
    <citation type="submission" date="2016-10" db="EMBL/GenBank/DDBJ databases">
        <authorList>
            <person name="de Groot N.N."/>
        </authorList>
    </citation>
    <scope>NUCLEOTIDE SEQUENCE [LARGE SCALE GENOMIC DNA]</scope>
    <source>
        <strain evidence="2 3">DSM 12130</strain>
    </source>
</reference>
<evidence type="ECO:0000256" key="1">
    <source>
        <dbReference type="SAM" id="Phobius"/>
    </source>
</evidence>
<sequence>MVEKVKSAFKVNGLDEDTHRELIERINYFENNHQGDVMNCGDGWVPRLKNSNYIFSGIINIFITMWLIWALA</sequence>
<dbReference type="RefSeq" id="WP_092225890.1">
    <property type="nucleotide sequence ID" value="NZ_FNJI01000046.1"/>
</dbReference>
<keyword evidence="1" id="KW-1133">Transmembrane helix</keyword>
<gene>
    <name evidence="2" type="ORF">SAMN05660330_03995</name>
</gene>
<dbReference type="Proteomes" id="UP000199073">
    <property type="component" value="Unassembled WGS sequence"/>
</dbReference>
<dbReference type="OrthoDB" id="9993527at2"/>
<keyword evidence="1" id="KW-0812">Transmembrane</keyword>
<dbReference type="EMBL" id="FNJI01000046">
    <property type="protein sequence ID" value="SDP76300.1"/>
    <property type="molecule type" value="Genomic_DNA"/>
</dbReference>
<keyword evidence="3" id="KW-1185">Reference proteome</keyword>
<keyword evidence="1" id="KW-0472">Membrane</keyword>
<dbReference type="AlphaFoldDB" id="A0A1H0VCZ4"/>
<evidence type="ECO:0000313" key="2">
    <source>
        <dbReference type="EMBL" id="SDP76300.1"/>
    </source>
</evidence>
<organism evidence="2 3">
    <name type="scientific">Desulforhopalus singaporensis</name>
    <dbReference type="NCBI Taxonomy" id="91360"/>
    <lineage>
        <taxon>Bacteria</taxon>
        <taxon>Pseudomonadati</taxon>
        <taxon>Thermodesulfobacteriota</taxon>
        <taxon>Desulfobulbia</taxon>
        <taxon>Desulfobulbales</taxon>
        <taxon>Desulfocapsaceae</taxon>
        <taxon>Desulforhopalus</taxon>
    </lineage>
</organism>
<feature type="transmembrane region" description="Helical" evidence="1">
    <location>
        <begin position="53"/>
        <end position="71"/>
    </location>
</feature>